<evidence type="ECO:0000313" key="2">
    <source>
        <dbReference type="EMBL" id="GJD64360.1"/>
    </source>
</evidence>
<comment type="caution">
    <text evidence="2">The sequence shown here is derived from an EMBL/GenBank/DDBJ whole genome shotgun (WGS) entry which is preliminary data.</text>
</comment>
<dbReference type="RefSeq" id="WP_238192479.1">
    <property type="nucleotide sequence ID" value="NZ_BPQJ01000024.1"/>
</dbReference>
<dbReference type="EMBL" id="BPQJ01000024">
    <property type="protein sequence ID" value="GJD64360.1"/>
    <property type="molecule type" value="Genomic_DNA"/>
</dbReference>
<keyword evidence="3" id="KW-1185">Reference proteome</keyword>
<keyword evidence="1" id="KW-0472">Membrane</keyword>
<sequence>MTTIQQPGRDTSRWLRSYYFLRAGVSVGWVAAAFTIGKAVPPAAAALLVAYPAWDAVANVVDARRSGGLAANPSQALNAAASTVVTIGVAVALGSGLHAVLAVFGVWAILSGLLQLATGVRRWQAGAQWAMALSGAQSALAGTHFIVKANGAATPGITDVAPYAAFGAFYFLVSAVWLTVAQARKGATQRTA</sequence>
<dbReference type="Proteomes" id="UP001055286">
    <property type="component" value="Unassembled WGS sequence"/>
</dbReference>
<proteinExistence type="predicted"/>
<reference evidence="2" key="1">
    <citation type="journal article" date="2016" name="Front. Microbiol.">
        <title>Genome Sequence of the Piezophilic, Mesophilic Sulfate-Reducing Bacterium Desulfovibrio indicus J2T.</title>
        <authorList>
            <person name="Cao J."/>
            <person name="Maignien L."/>
            <person name="Shao Z."/>
            <person name="Alain K."/>
            <person name="Jebbar M."/>
        </authorList>
    </citation>
    <scope>NUCLEOTIDE SEQUENCE</scope>
    <source>
        <strain evidence="2">JCM 32048</strain>
    </source>
</reference>
<keyword evidence="1" id="KW-1133">Transmembrane helix</keyword>
<evidence type="ECO:0008006" key="4">
    <source>
        <dbReference type="Google" id="ProtNLM"/>
    </source>
</evidence>
<dbReference type="AlphaFoldDB" id="A0AA37M6C8"/>
<accession>A0AA37M6C8</accession>
<dbReference type="InterPro" id="IPR005325">
    <property type="entry name" value="DUF308_memb"/>
</dbReference>
<feature type="transmembrane region" description="Helical" evidence="1">
    <location>
        <begin position="99"/>
        <end position="117"/>
    </location>
</feature>
<reference evidence="2" key="2">
    <citation type="submission" date="2021-08" db="EMBL/GenBank/DDBJ databases">
        <authorList>
            <person name="Tani A."/>
            <person name="Ola A."/>
            <person name="Ogura Y."/>
            <person name="Katsura K."/>
            <person name="Hayashi T."/>
        </authorList>
    </citation>
    <scope>NUCLEOTIDE SEQUENCE</scope>
    <source>
        <strain evidence="2">JCM 32048</strain>
    </source>
</reference>
<feature type="transmembrane region" description="Helical" evidence="1">
    <location>
        <begin position="19"/>
        <end position="37"/>
    </location>
</feature>
<dbReference type="Pfam" id="PF03729">
    <property type="entry name" value="DUF308"/>
    <property type="match status" value="1"/>
</dbReference>
<organism evidence="2 3">
    <name type="scientific">Methylobacterium frigidaeris</name>
    <dbReference type="NCBI Taxonomy" id="2038277"/>
    <lineage>
        <taxon>Bacteria</taxon>
        <taxon>Pseudomonadati</taxon>
        <taxon>Pseudomonadota</taxon>
        <taxon>Alphaproteobacteria</taxon>
        <taxon>Hyphomicrobiales</taxon>
        <taxon>Methylobacteriaceae</taxon>
        <taxon>Methylobacterium</taxon>
    </lineage>
</organism>
<keyword evidence="1" id="KW-0812">Transmembrane</keyword>
<name>A0AA37M6C8_9HYPH</name>
<feature type="transmembrane region" description="Helical" evidence="1">
    <location>
        <begin position="129"/>
        <end position="148"/>
    </location>
</feature>
<feature type="transmembrane region" description="Helical" evidence="1">
    <location>
        <begin position="160"/>
        <end position="180"/>
    </location>
</feature>
<evidence type="ECO:0000313" key="3">
    <source>
        <dbReference type="Proteomes" id="UP001055286"/>
    </source>
</evidence>
<gene>
    <name evidence="2" type="ORF">MPEAHAMD_4541</name>
</gene>
<protein>
    <recommendedName>
        <fullName evidence="4">DUF308 domain-containing protein</fullName>
    </recommendedName>
</protein>
<evidence type="ECO:0000256" key="1">
    <source>
        <dbReference type="SAM" id="Phobius"/>
    </source>
</evidence>